<evidence type="ECO:0000256" key="2">
    <source>
        <dbReference type="ARBA" id="ARBA00023125"/>
    </source>
</evidence>
<reference evidence="5 6" key="1">
    <citation type="submission" date="2020-08" db="EMBL/GenBank/DDBJ databases">
        <title>Bridging the membrane lipid divide: bacteria of the FCB group superphylum have the potential to synthesize archaeal ether lipids.</title>
        <authorList>
            <person name="Villanueva L."/>
            <person name="Von Meijenfeldt F.A.B."/>
            <person name="Westbye A.B."/>
            <person name="Yadav S."/>
            <person name="Hopmans E.C."/>
            <person name="Dutilh B.E."/>
            <person name="Sinninghe Damste J.S."/>
        </authorList>
    </citation>
    <scope>NUCLEOTIDE SEQUENCE [LARGE SCALE GENOMIC DNA]</scope>
    <source>
        <strain evidence="5">NIOZ-UU100</strain>
    </source>
</reference>
<dbReference type="SMART" id="SM00418">
    <property type="entry name" value="HTH_ARSR"/>
    <property type="match status" value="1"/>
</dbReference>
<dbReference type="AlphaFoldDB" id="A0A8J6TVY6"/>
<dbReference type="SUPFAM" id="SSF46785">
    <property type="entry name" value="Winged helix' DNA-binding domain"/>
    <property type="match status" value="1"/>
</dbReference>
<accession>A0A8J6TVY6</accession>
<dbReference type="InterPro" id="IPR001845">
    <property type="entry name" value="HTH_ArsR_DNA-bd_dom"/>
</dbReference>
<dbReference type="PANTHER" id="PTHR43132:SF6">
    <property type="entry name" value="HTH-TYPE TRANSCRIPTIONAL REPRESSOR CZRA"/>
    <property type="match status" value="1"/>
</dbReference>
<evidence type="ECO:0000313" key="6">
    <source>
        <dbReference type="Proteomes" id="UP000654401"/>
    </source>
</evidence>
<feature type="domain" description="HTH arsR-type" evidence="4">
    <location>
        <begin position="1"/>
        <end position="92"/>
    </location>
</feature>
<dbReference type="Gene3D" id="1.10.10.10">
    <property type="entry name" value="Winged helix-like DNA-binding domain superfamily/Winged helix DNA-binding domain"/>
    <property type="match status" value="1"/>
</dbReference>
<dbReference type="Proteomes" id="UP000654401">
    <property type="component" value="Unassembled WGS sequence"/>
</dbReference>
<dbReference type="InterPro" id="IPR036388">
    <property type="entry name" value="WH-like_DNA-bd_sf"/>
</dbReference>
<comment type="caution">
    <text evidence="5">The sequence shown here is derived from an EMBL/GenBank/DDBJ whole genome shotgun (WGS) entry which is preliminary data.</text>
</comment>
<organism evidence="5 6">
    <name type="scientific">Candidatus Thiopontia autotrophica</name>
    <dbReference type="NCBI Taxonomy" id="2841688"/>
    <lineage>
        <taxon>Bacteria</taxon>
        <taxon>Pseudomonadati</taxon>
        <taxon>Pseudomonadota</taxon>
        <taxon>Gammaproteobacteria</taxon>
        <taxon>Candidatus Thiopontia</taxon>
    </lineage>
</organism>
<evidence type="ECO:0000313" key="5">
    <source>
        <dbReference type="EMBL" id="MBC8519945.1"/>
    </source>
</evidence>
<dbReference type="InterPro" id="IPR051011">
    <property type="entry name" value="Metal_resp_trans_reg"/>
</dbReference>
<dbReference type="GO" id="GO:0003677">
    <property type="term" value="F:DNA binding"/>
    <property type="evidence" value="ECO:0007669"/>
    <property type="project" value="UniProtKB-KW"/>
</dbReference>
<gene>
    <name evidence="5" type="ORF">H8D24_06030</name>
</gene>
<protein>
    <submittedName>
        <fullName evidence="5">Winged helix-turn-helix transcriptional regulator</fullName>
    </submittedName>
</protein>
<name>A0A8J6TVY6_9GAMM</name>
<dbReference type="PANTHER" id="PTHR43132">
    <property type="entry name" value="ARSENICAL RESISTANCE OPERON REPRESSOR ARSR-RELATED"/>
    <property type="match status" value="1"/>
</dbReference>
<evidence type="ECO:0000256" key="1">
    <source>
        <dbReference type="ARBA" id="ARBA00023015"/>
    </source>
</evidence>
<dbReference type="GO" id="GO:0003700">
    <property type="term" value="F:DNA-binding transcription factor activity"/>
    <property type="evidence" value="ECO:0007669"/>
    <property type="project" value="InterPro"/>
</dbReference>
<dbReference type="InterPro" id="IPR036390">
    <property type="entry name" value="WH_DNA-bd_sf"/>
</dbReference>
<dbReference type="EMBL" id="JACNFK010000030">
    <property type="protein sequence ID" value="MBC8519945.1"/>
    <property type="molecule type" value="Genomic_DNA"/>
</dbReference>
<dbReference type="InterPro" id="IPR011991">
    <property type="entry name" value="ArsR-like_HTH"/>
</dbReference>
<dbReference type="CDD" id="cd00090">
    <property type="entry name" value="HTH_ARSR"/>
    <property type="match status" value="1"/>
</dbReference>
<sequence length="92" mass="10612">MEQVKKLSSLFKVLSEPNRLRILTSLGLECRPVSAVIADTGLSQTNVSFHLRKLREMNLVRGEKNGSFVFYCISDHELLDLLNRFRDWSTKD</sequence>
<dbReference type="PRINTS" id="PR00778">
    <property type="entry name" value="HTHARSR"/>
</dbReference>
<dbReference type="NCBIfam" id="NF033788">
    <property type="entry name" value="HTH_metalloreg"/>
    <property type="match status" value="1"/>
</dbReference>
<evidence type="ECO:0000256" key="3">
    <source>
        <dbReference type="ARBA" id="ARBA00023163"/>
    </source>
</evidence>
<proteinExistence type="predicted"/>
<dbReference type="PROSITE" id="PS50987">
    <property type="entry name" value="HTH_ARSR_2"/>
    <property type="match status" value="1"/>
</dbReference>
<keyword evidence="2" id="KW-0238">DNA-binding</keyword>
<evidence type="ECO:0000259" key="4">
    <source>
        <dbReference type="PROSITE" id="PS50987"/>
    </source>
</evidence>
<keyword evidence="1" id="KW-0805">Transcription regulation</keyword>
<keyword evidence="3" id="KW-0804">Transcription</keyword>
<dbReference type="Pfam" id="PF12840">
    <property type="entry name" value="HTH_20"/>
    <property type="match status" value="1"/>
</dbReference>